<dbReference type="RefSeq" id="XP_028867234.1">
    <property type="nucleotide sequence ID" value="XM_029011401.1"/>
</dbReference>
<sequence>MMPPKKESNPFKKPRDRKPKRKVRPNRKRGTKSAIPSRAVKKERSTGLSKAAKWSIGIVTVILVLSGIAAGLFLYFLYYTTEEVTIAIQPYPEDMRYPKREE</sequence>
<evidence type="ECO:0000256" key="1">
    <source>
        <dbReference type="SAM" id="MobiDB-lite"/>
    </source>
</evidence>
<protein>
    <submittedName>
        <fullName evidence="3">Uncharacterized protein</fullName>
    </submittedName>
</protein>
<keyword evidence="2" id="KW-0812">Transmembrane</keyword>
<keyword evidence="2" id="KW-1133">Transmembrane helix</keyword>
<organism evidence="3 4">
    <name type="scientific">Babesia ovata</name>
    <dbReference type="NCBI Taxonomy" id="189622"/>
    <lineage>
        <taxon>Eukaryota</taxon>
        <taxon>Sar</taxon>
        <taxon>Alveolata</taxon>
        <taxon>Apicomplexa</taxon>
        <taxon>Aconoidasida</taxon>
        <taxon>Piroplasmida</taxon>
        <taxon>Babesiidae</taxon>
        <taxon>Babesia</taxon>
    </lineage>
</organism>
<dbReference type="GeneID" id="39874761"/>
<feature type="compositionally biased region" description="Basic residues" evidence="1">
    <location>
        <begin position="12"/>
        <end position="31"/>
    </location>
</feature>
<feature type="transmembrane region" description="Helical" evidence="2">
    <location>
        <begin position="54"/>
        <end position="78"/>
    </location>
</feature>
<name>A0A2H6KDC6_9APIC</name>
<evidence type="ECO:0000313" key="3">
    <source>
        <dbReference type="EMBL" id="GBE60991.1"/>
    </source>
</evidence>
<evidence type="ECO:0000313" key="4">
    <source>
        <dbReference type="Proteomes" id="UP000236319"/>
    </source>
</evidence>
<dbReference type="VEuPathDB" id="PiroplasmaDB:BOVATA_024840"/>
<proteinExistence type="predicted"/>
<accession>A0A2H6KDC6</accession>
<dbReference type="Proteomes" id="UP000236319">
    <property type="component" value="Unassembled WGS sequence"/>
</dbReference>
<gene>
    <name evidence="3" type="ORF">BOVATA_024840</name>
</gene>
<feature type="compositionally biased region" description="Basic and acidic residues" evidence="1">
    <location>
        <begin position="1"/>
        <end position="10"/>
    </location>
</feature>
<reference evidence="3 4" key="1">
    <citation type="journal article" date="2017" name="BMC Genomics">
        <title>Whole-genome assembly of Babesia ovata and comparative genomics between closely related pathogens.</title>
        <authorList>
            <person name="Yamagishi J."/>
            <person name="Asada M."/>
            <person name="Hakimi H."/>
            <person name="Tanaka T.Q."/>
            <person name="Sugimoto C."/>
            <person name="Kawazu S."/>
        </authorList>
    </citation>
    <scope>NUCLEOTIDE SEQUENCE [LARGE SCALE GENOMIC DNA]</scope>
    <source>
        <strain evidence="3 4">Miyake</strain>
    </source>
</reference>
<dbReference type="EMBL" id="BDSA01000002">
    <property type="protein sequence ID" value="GBE60991.1"/>
    <property type="molecule type" value="Genomic_DNA"/>
</dbReference>
<evidence type="ECO:0000256" key="2">
    <source>
        <dbReference type="SAM" id="Phobius"/>
    </source>
</evidence>
<keyword evidence="2" id="KW-0472">Membrane</keyword>
<keyword evidence="4" id="KW-1185">Reference proteome</keyword>
<feature type="region of interest" description="Disordered" evidence="1">
    <location>
        <begin position="1"/>
        <end position="49"/>
    </location>
</feature>
<comment type="caution">
    <text evidence="3">The sequence shown here is derived from an EMBL/GenBank/DDBJ whole genome shotgun (WGS) entry which is preliminary data.</text>
</comment>
<dbReference type="AlphaFoldDB" id="A0A2H6KDC6"/>